<dbReference type="InterPro" id="IPR016187">
    <property type="entry name" value="CTDL_fold"/>
</dbReference>
<reference evidence="1 2" key="1">
    <citation type="journal article" date="2017" name="Gigascience">
        <title>Draft genome of the honey bee ectoparasitic mite, Tropilaelaps mercedesae, is shaped by the parasitic life history.</title>
        <authorList>
            <person name="Dong X."/>
            <person name="Armstrong S.D."/>
            <person name="Xia D."/>
            <person name="Makepeace B.L."/>
            <person name="Darby A.C."/>
            <person name="Kadowaki T."/>
        </authorList>
    </citation>
    <scope>NUCLEOTIDE SEQUENCE [LARGE SCALE GENOMIC DNA]</scope>
    <source>
        <strain evidence="1">Wuxi-XJTLU</strain>
    </source>
</reference>
<proteinExistence type="predicted"/>
<dbReference type="InterPro" id="IPR016186">
    <property type="entry name" value="C-type_lectin-like/link_sf"/>
</dbReference>
<feature type="non-terminal residue" evidence="1">
    <location>
        <position position="80"/>
    </location>
</feature>
<accession>A0A1V9XIB5</accession>
<feature type="non-terminal residue" evidence="1">
    <location>
        <position position="1"/>
    </location>
</feature>
<evidence type="ECO:0000313" key="2">
    <source>
        <dbReference type="Proteomes" id="UP000192247"/>
    </source>
</evidence>
<dbReference type="Proteomes" id="UP000192247">
    <property type="component" value="Unassembled WGS sequence"/>
</dbReference>
<gene>
    <name evidence="1" type="ORF">BIW11_09850</name>
</gene>
<protein>
    <recommendedName>
        <fullName evidence="3">C-type lectin domain-containing protein</fullName>
    </recommendedName>
</protein>
<dbReference type="Gene3D" id="3.10.100.10">
    <property type="entry name" value="Mannose-Binding Protein A, subunit A"/>
    <property type="match status" value="1"/>
</dbReference>
<organism evidence="1 2">
    <name type="scientific">Tropilaelaps mercedesae</name>
    <dbReference type="NCBI Taxonomy" id="418985"/>
    <lineage>
        <taxon>Eukaryota</taxon>
        <taxon>Metazoa</taxon>
        <taxon>Ecdysozoa</taxon>
        <taxon>Arthropoda</taxon>
        <taxon>Chelicerata</taxon>
        <taxon>Arachnida</taxon>
        <taxon>Acari</taxon>
        <taxon>Parasitiformes</taxon>
        <taxon>Mesostigmata</taxon>
        <taxon>Gamasina</taxon>
        <taxon>Dermanyssoidea</taxon>
        <taxon>Laelapidae</taxon>
        <taxon>Tropilaelaps</taxon>
    </lineage>
</organism>
<dbReference type="InParanoid" id="A0A1V9XIB5"/>
<dbReference type="EMBL" id="MNPL01010242">
    <property type="protein sequence ID" value="OQR73249.1"/>
    <property type="molecule type" value="Genomic_DNA"/>
</dbReference>
<dbReference type="AlphaFoldDB" id="A0A1V9XIB5"/>
<comment type="caution">
    <text evidence="1">The sequence shown here is derived from an EMBL/GenBank/DDBJ whole genome shotgun (WGS) entry which is preliminary data.</text>
</comment>
<keyword evidence="2" id="KW-1185">Reference proteome</keyword>
<evidence type="ECO:0008006" key="3">
    <source>
        <dbReference type="Google" id="ProtNLM"/>
    </source>
</evidence>
<dbReference type="SUPFAM" id="SSF56436">
    <property type="entry name" value="C-type lectin-like"/>
    <property type="match status" value="1"/>
</dbReference>
<sequence length="80" mass="9185">VSWSTAAAICRESNATLLTIQPDDDTTVHQSMQLLTELLEQQAWKSYSHRSPLWFWVNARKTELDVNIQQSDDVTLDSIH</sequence>
<evidence type="ECO:0000313" key="1">
    <source>
        <dbReference type="EMBL" id="OQR73249.1"/>
    </source>
</evidence>
<name>A0A1V9XIB5_9ACAR</name>